<evidence type="ECO:0000313" key="2">
    <source>
        <dbReference type="Proteomes" id="UP000564385"/>
    </source>
</evidence>
<accession>A0A852VFD5</accession>
<comment type="caution">
    <text evidence="1">The sequence shown here is derived from an EMBL/GenBank/DDBJ whole genome shotgun (WGS) entry which is preliminary data.</text>
</comment>
<sequence length="41" mass="4686">MTQDATNNSETLRQIAIKATATVKQYFYDTHNQLKAQLTDL</sequence>
<reference evidence="1 2" key="1">
    <citation type="submission" date="2020-07" db="EMBL/GenBank/DDBJ databases">
        <title>Genomic Encyclopedia of Type Strains, Phase IV (KMG-V): Genome sequencing to study the core and pangenomes of soil and plant-associated prokaryotes.</title>
        <authorList>
            <person name="Whitman W."/>
        </authorList>
    </citation>
    <scope>NUCLEOTIDE SEQUENCE [LARGE SCALE GENOMIC DNA]</scope>
    <source>
        <strain evidence="1 2">M8UP22</strain>
    </source>
</reference>
<dbReference type="EMBL" id="JACCCU010000002">
    <property type="protein sequence ID" value="NYF91533.1"/>
    <property type="molecule type" value="Genomic_DNA"/>
</dbReference>
<protein>
    <submittedName>
        <fullName evidence="1">Uncharacterized protein</fullName>
    </submittedName>
</protein>
<evidence type="ECO:0000313" key="1">
    <source>
        <dbReference type="EMBL" id="NYF91533.1"/>
    </source>
</evidence>
<organism evidence="1 2">
    <name type="scientific">Tunturiibacter lichenicola</name>
    <dbReference type="NCBI Taxonomy" id="2051959"/>
    <lineage>
        <taxon>Bacteria</taxon>
        <taxon>Pseudomonadati</taxon>
        <taxon>Acidobacteriota</taxon>
        <taxon>Terriglobia</taxon>
        <taxon>Terriglobales</taxon>
        <taxon>Acidobacteriaceae</taxon>
        <taxon>Tunturiibacter</taxon>
    </lineage>
</organism>
<gene>
    <name evidence="1" type="ORF">HDF08_003635</name>
</gene>
<proteinExistence type="predicted"/>
<name>A0A852VFD5_9BACT</name>
<dbReference type="AlphaFoldDB" id="A0A852VFD5"/>
<dbReference type="Proteomes" id="UP000564385">
    <property type="component" value="Unassembled WGS sequence"/>
</dbReference>